<evidence type="ECO:0000259" key="1">
    <source>
        <dbReference type="SMART" id="SM00849"/>
    </source>
</evidence>
<accession>A0A0A0IKI1</accession>
<dbReference type="PANTHER" id="PTHR42951:SF14">
    <property type="entry name" value="METALLO-BETA-LACTAMASE SUPERFAMILY PROTEIN"/>
    <property type="match status" value="1"/>
</dbReference>
<sequence length="295" mass="33990">MELHKLKGNTYFIDAPTNIGVYVFKNKFCLLVDSGLDNSAARKIDDILKENGLHPKYIINTHAHTDHYGGNHYFKENYTGTIVYTSEKESIYMGNSELFSTILFSSNAPKKLTNRKPFVADEILKYGTNKINDEKFEVLSLKGHSHEHIGIITPEKVCFLGDSIFGYETLEKYPIPFLFDIEESINTLNTIKNLDAECFIISHEKKVLDSNEIKDLAYKNLERIETIKNTILELLDQPCTKEDILENIIVLNDVSTNFKQYHLDYSSISAFISYLFDNNLIDYSLEDGKLYFFKK</sequence>
<organism evidence="2 3">
    <name type="scientific">Clostridium botulinum C/D str. DC5</name>
    <dbReference type="NCBI Taxonomy" id="1443128"/>
    <lineage>
        <taxon>Bacteria</taxon>
        <taxon>Bacillati</taxon>
        <taxon>Bacillota</taxon>
        <taxon>Clostridia</taxon>
        <taxon>Eubacteriales</taxon>
        <taxon>Clostridiaceae</taxon>
        <taxon>Clostridium</taxon>
    </lineage>
</organism>
<evidence type="ECO:0000313" key="2">
    <source>
        <dbReference type="EMBL" id="KGN00081.1"/>
    </source>
</evidence>
<dbReference type="Gene3D" id="3.60.15.10">
    <property type="entry name" value="Ribonuclease Z/Hydroxyacylglutathione hydrolase-like"/>
    <property type="match status" value="1"/>
</dbReference>
<keyword evidence="2" id="KW-0378">Hydrolase</keyword>
<dbReference type="GO" id="GO:0016787">
    <property type="term" value="F:hydrolase activity"/>
    <property type="evidence" value="ECO:0007669"/>
    <property type="project" value="UniProtKB-KW"/>
</dbReference>
<dbReference type="SMART" id="SM00849">
    <property type="entry name" value="Lactamase_B"/>
    <property type="match status" value="1"/>
</dbReference>
<dbReference type="EMBL" id="JDRY01000025">
    <property type="protein sequence ID" value="KGN00081.1"/>
    <property type="molecule type" value="Genomic_DNA"/>
</dbReference>
<dbReference type="SUPFAM" id="SSF56281">
    <property type="entry name" value="Metallo-hydrolase/oxidoreductase"/>
    <property type="match status" value="1"/>
</dbReference>
<dbReference type="PANTHER" id="PTHR42951">
    <property type="entry name" value="METALLO-BETA-LACTAMASE DOMAIN-CONTAINING"/>
    <property type="match status" value="1"/>
</dbReference>
<dbReference type="CDD" id="cd07743">
    <property type="entry name" value="metallo-hydrolase-like_MBL-fold"/>
    <property type="match status" value="1"/>
</dbReference>
<dbReference type="InterPro" id="IPR036866">
    <property type="entry name" value="RibonucZ/Hydroxyglut_hydro"/>
</dbReference>
<reference evidence="2 3" key="1">
    <citation type="submission" date="2014-01" db="EMBL/GenBank/DDBJ databases">
        <title>Plasmidome dynamics in the species complex Clostridium novyi sensu lato converts strains of independent lineages into distinctly different pathogens.</title>
        <authorList>
            <person name="Skarin H."/>
            <person name="Segerman B."/>
        </authorList>
    </citation>
    <scope>NUCLEOTIDE SEQUENCE [LARGE SCALE GENOMIC DNA]</scope>
    <source>
        <strain evidence="2 3">DC5</strain>
    </source>
</reference>
<dbReference type="RefSeq" id="WP_039259317.1">
    <property type="nucleotide sequence ID" value="NZ_JDRY01000025.1"/>
</dbReference>
<protein>
    <submittedName>
        <fullName evidence="2">Hydrolase</fullName>
    </submittedName>
</protein>
<dbReference type="AlphaFoldDB" id="A0A0A0IKI1"/>
<evidence type="ECO:0000313" key="3">
    <source>
        <dbReference type="Proteomes" id="UP000030014"/>
    </source>
</evidence>
<gene>
    <name evidence="2" type="ORF">Z955_04995</name>
</gene>
<proteinExistence type="predicted"/>
<name>A0A0A0IKI1_CLOBO</name>
<dbReference type="InterPro" id="IPR050855">
    <property type="entry name" value="NDM-1-like"/>
</dbReference>
<comment type="caution">
    <text evidence="2">The sequence shown here is derived from an EMBL/GenBank/DDBJ whole genome shotgun (WGS) entry which is preliminary data.</text>
</comment>
<dbReference type="Proteomes" id="UP000030014">
    <property type="component" value="Unassembled WGS sequence"/>
</dbReference>
<dbReference type="Pfam" id="PF00753">
    <property type="entry name" value="Lactamase_B"/>
    <property type="match status" value="1"/>
</dbReference>
<feature type="domain" description="Metallo-beta-lactamase" evidence="1">
    <location>
        <begin position="16"/>
        <end position="203"/>
    </location>
</feature>
<dbReference type="InterPro" id="IPR001279">
    <property type="entry name" value="Metallo-B-lactamas"/>
</dbReference>